<comment type="caution">
    <text evidence="2">The sequence shown here is derived from an EMBL/GenBank/DDBJ whole genome shotgun (WGS) entry which is preliminary data.</text>
</comment>
<keyword evidence="1" id="KW-0812">Transmembrane</keyword>
<organism evidence="2 3">
    <name type="scientific">Haliea salexigens</name>
    <dbReference type="NCBI Taxonomy" id="287487"/>
    <lineage>
        <taxon>Bacteria</taxon>
        <taxon>Pseudomonadati</taxon>
        <taxon>Pseudomonadota</taxon>
        <taxon>Gammaproteobacteria</taxon>
        <taxon>Cellvibrionales</taxon>
        <taxon>Halieaceae</taxon>
        <taxon>Haliea</taxon>
    </lineage>
</organism>
<sequence length="128" mass="13552">MKDKHPAQGGLTAKLAAYSQRIALLITGLSVTAQQALADLPTMAEPTRGITDGDYIRTGQDYAYDIGIFIGLAIATVAMFVVVKNSLSSYSEVQDGKGTWGQLGLNFGVGVLLLVFIVFLLTEAATIL</sequence>
<keyword evidence="1" id="KW-1133">Transmembrane helix</keyword>
<name>A0A3C1KRC1_9GAMM</name>
<dbReference type="AlphaFoldDB" id="A0A3C1KRC1"/>
<dbReference type="EMBL" id="DMND01000219">
    <property type="protein sequence ID" value="HAN29252.1"/>
    <property type="molecule type" value="Genomic_DNA"/>
</dbReference>
<dbReference type="Proteomes" id="UP000259273">
    <property type="component" value="Unassembled WGS sequence"/>
</dbReference>
<dbReference type="Pfam" id="PF11190">
    <property type="entry name" value="DUF2976"/>
    <property type="match status" value="1"/>
</dbReference>
<reference evidence="2 3" key="1">
    <citation type="journal article" date="2018" name="Nat. Biotechnol.">
        <title>A standardized bacterial taxonomy based on genome phylogeny substantially revises the tree of life.</title>
        <authorList>
            <person name="Parks D.H."/>
            <person name="Chuvochina M."/>
            <person name="Waite D.W."/>
            <person name="Rinke C."/>
            <person name="Skarshewski A."/>
            <person name="Chaumeil P.A."/>
            <person name="Hugenholtz P."/>
        </authorList>
    </citation>
    <scope>NUCLEOTIDE SEQUENCE [LARGE SCALE GENOMIC DNA]</scope>
    <source>
        <strain evidence="2">UBA9158</strain>
    </source>
</reference>
<dbReference type="InterPro" id="IPR021356">
    <property type="entry name" value="Integr_conj_element_PFL4702"/>
</dbReference>
<feature type="transmembrane region" description="Helical" evidence="1">
    <location>
        <begin position="103"/>
        <end position="122"/>
    </location>
</feature>
<keyword evidence="1" id="KW-0472">Membrane</keyword>
<accession>A0A3C1KRC1</accession>
<dbReference type="NCBIfam" id="TIGR03745">
    <property type="entry name" value="conj_TIGR03745"/>
    <property type="match status" value="1"/>
</dbReference>
<proteinExistence type="predicted"/>
<gene>
    <name evidence="2" type="ORF">DCP75_16330</name>
</gene>
<feature type="transmembrane region" description="Helical" evidence="1">
    <location>
        <begin position="62"/>
        <end position="83"/>
    </location>
</feature>
<dbReference type="STRING" id="1121937.GCA_000423125_03575"/>
<evidence type="ECO:0000313" key="2">
    <source>
        <dbReference type="EMBL" id="HAN29252.1"/>
    </source>
</evidence>
<evidence type="ECO:0000313" key="3">
    <source>
        <dbReference type="Proteomes" id="UP000259273"/>
    </source>
</evidence>
<protein>
    <submittedName>
        <fullName evidence="2">TIGR03745 family integrating conjugative element membrane protein</fullName>
    </submittedName>
</protein>
<evidence type="ECO:0000256" key="1">
    <source>
        <dbReference type="SAM" id="Phobius"/>
    </source>
</evidence>